<sequence>MKLTVNKCLVLVLAVLTAGCSSFSLGKSDFSCPGGVDGIHCKSAREIYKATNNSDFVKPDKNSGDPNGKIETIRVNAGPVPVPTIEQPIPIRTQPQVMRIWVSPWEDNDGDLHADGFIYTEIEPRKWNLGGRFSSPSGIIAPLKAKQTPPK</sequence>
<dbReference type="PROSITE" id="PS51257">
    <property type="entry name" value="PROKAR_LIPOPROTEIN"/>
    <property type="match status" value="1"/>
</dbReference>
<feature type="chain" id="PRO_5015429952" description="Type IV conjugative transfer system protein TraV" evidence="1">
    <location>
        <begin position="27"/>
        <end position="151"/>
    </location>
</feature>
<dbReference type="InterPro" id="IPR014118">
    <property type="entry name" value="T4SS_TraV"/>
</dbReference>
<evidence type="ECO:0000313" key="2">
    <source>
        <dbReference type="EMBL" id="POZ50649.1"/>
    </source>
</evidence>
<evidence type="ECO:0000256" key="1">
    <source>
        <dbReference type="SAM" id="SignalP"/>
    </source>
</evidence>
<reference evidence="2 3" key="1">
    <citation type="submission" date="2017-11" db="EMBL/GenBank/DDBJ databases">
        <title>Draft Genome Sequence of Methylobacter psychrotolerans Sph1T, an Obligate Methanotroph from Low-Temperature Environments.</title>
        <authorList>
            <person name="Oshkin I.Y."/>
            <person name="Miroshnikov K."/>
            <person name="Belova S.E."/>
            <person name="Korzhenkov A."/>
            <person name="Toshchakov S.V."/>
            <person name="Dedysh S.N."/>
        </authorList>
    </citation>
    <scope>NUCLEOTIDE SEQUENCE [LARGE SCALE GENOMIC DNA]</scope>
    <source>
        <strain evidence="2 3">Sph1</strain>
    </source>
</reference>
<protein>
    <recommendedName>
        <fullName evidence="4">Type IV conjugative transfer system protein TraV</fullName>
    </recommendedName>
</protein>
<accession>A0A2S5CIN2</accession>
<feature type="signal peptide" evidence="1">
    <location>
        <begin position="1"/>
        <end position="26"/>
    </location>
</feature>
<dbReference type="AlphaFoldDB" id="A0A2S5CIN2"/>
<comment type="caution">
    <text evidence="2">The sequence shown here is derived from an EMBL/GenBank/DDBJ whole genome shotgun (WGS) entry which is preliminary data.</text>
</comment>
<evidence type="ECO:0000313" key="3">
    <source>
        <dbReference type="Proteomes" id="UP000237423"/>
    </source>
</evidence>
<proteinExistence type="predicted"/>
<keyword evidence="1" id="KW-0732">Signal</keyword>
<dbReference type="Pfam" id="PF09676">
    <property type="entry name" value="TraV"/>
    <property type="match status" value="1"/>
</dbReference>
<dbReference type="Proteomes" id="UP000237423">
    <property type="component" value="Unassembled WGS sequence"/>
</dbReference>
<dbReference type="EMBL" id="PGFZ01000009">
    <property type="protein sequence ID" value="POZ50649.1"/>
    <property type="molecule type" value="Genomic_DNA"/>
</dbReference>
<name>A0A2S5CIN2_9GAMM</name>
<organism evidence="2 3">
    <name type="scientific">Methylovulum psychrotolerans</name>
    <dbReference type="NCBI Taxonomy" id="1704499"/>
    <lineage>
        <taxon>Bacteria</taxon>
        <taxon>Pseudomonadati</taxon>
        <taxon>Pseudomonadota</taxon>
        <taxon>Gammaproteobacteria</taxon>
        <taxon>Methylococcales</taxon>
        <taxon>Methylococcaceae</taxon>
        <taxon>Methylovulum</taxon>
    </lineage>
</organism>
<gene>
    <name evidence="2" type="ORF">AADEFJLK_03544</name>
</gene>
<dbReference type="NCBIfam" id="TIGR02747">
    <property type="entry name" value="TraV"/>
    <property type="match status" value="1"/>
</dbReference>
<dbReference type="RefSeq" id="WP_103975194.1">
    <property type="nucleotide sequence ID" value="NZ_PGFZ01000009.1"/>
</dbReference>
<evidence type="ECO:0008006" key="4">
    <source>
        <dbReference type="Google" id="ProtNLM"/>
    </source>
</evidence>